<reference evidence="1 2" key="1">
    <citation type="submission" date="2019-03" db="EMBL/GenBank/DDBJ databases">
        <title>Genomic Encyclopedia of Archaeal and Bacterial Type Strains, Phase II (KMG-II): from individual species to whole genera.</title>
        <authorList>
            <person name="Goeker M."/>
        </authorList>
    </citation>
    <scope>NUCLEOTIDE SEQUENCE [LARGE SCALE GENOMIC DNA]</scope>
    <source>
        <strain evidence="1 2">DSM 24323</strain>
    </source>
</reference>
<proteinExistence type="predicted"/>
<dbReference type="Gene3D" id="3.10.20.30">
    <property type="match status" value="1"/>
</dbReference>
<evidence type="ECO:0008006" key="3">
    <source>
        <dbReference type="Google" id="ProtNLM"/>
    </source>
</evidence>
<dbReference type="RefSeq" id="WP_133755921.1">
    <property type="nucleotide sequence ID" value="NZ_CP171129.1"/>
</dbReference>
<gene>
    <name evidence="1" type="ORF">CLV29_3037</name>
</gene>
<keyword evidence="2" id="KW-1185">Reference proteome</keyword>
<accession>A0A4R7IZ78</accession>
<evidence type="ECO:0000313" key="1">
    <source>
        <dbReference type="EMBL" id="TDT30014.1"/>
    </source>
</evidence>
<name>A0A4R7IZ78_9ACTN</name>
<dbReference type="SUPFAM" id="SSF54285">
    <property type="entry name" value="MoaD/ThiS"/>
    <property type="match status" value="1"/>
</dbReference>
<dbReference type="AlphaFoldDB" id="A0A4R7IZ78"/>
<dbReference type="Proteomes" id="UP000295371">
    <property type="component" value="Unassembled WGS sequence"/>
</dbReference>
<comment type="caution">
    <text evidence="1">The sequence shown here is derived from an EMBL/GenBank/DDBJ whole genome shotgun (WGS) entry which is preliminary data.</text>
</comment>
<dbReference type="OrthoDB" id="4331766at2"/>
<protein>
    <recommendedName>
        <fullName evidence="3">Molybdopterin converting factor small subunit</fullName>
    </recommendedName>
</protein>
<sequence>MQRVRFRFWAAAKSAAGTETLAVDGETIADALARADLGPEFDRVAKLSTILVDGRRVADLQAPLDRPVDAEVLPPFAGG</sequence>
<evidence type="ECO:0000313" key="2">
    <source>
        <dbReference type="Proteomes" id="UP000295371"/>
    </source>
</evidence>
<organism evidence="1 2">
    <name type="scientific">Naumannella halotolerans</name>
    <dbReference type="NCBI Taxonomy" id="993414"/>
    <lineage>
        <taxon>Bacteria</taxon>
        <taxon>Bacillati</taxon>
        <taxon>Actinomycetota</taxon>
        <taxon>Actinomycetes</taxon>
        <taxon>Propionibacteriales</taxon>
        <taxon>Propionibacteriaceae</taxon>
        <taxon>Naumannella</taxon>
    </lineage>
</organism>
<dbReference type="InterPro" id="IPR012675">
    <property type="entry name" value="Beta-grasp_dom_sf"/>
</dbReference>
<dbReference type="InterPro" id="IPR016155">
    <property type="entry name" value="Mopterin_synth/thiamin_S_b"/>
</dbReference>
<dbReference type="EMBL" id="SOAW01000003">
    <property type="protein sequence ID" value="TDT30014.1"/>
    <property type="molecule type" value="Genomic_DNA"/>
</dbReference>